<dbReference type="GO" id="GO:0005829">
    <property type="term" value="C:cytosol"/>
    <property type="evidence" value="ECO:0007669"/>
    <property type="project" value="TreeGrafter"/>
</dbReference>
<gene>
    <name evidence="8" type="ORF">JH146_1640</name>
</gene>
<proteinExistence type="inferred from homology"/>
<evidence type="ECO:0000256" key="6">
    <source>
        <dbReference type="RuleBase" id="RU368092"/>
    </source>
</evidence>
<dbReference type="PANTHER" id="PTHR30239:SF0">
    <property type="entry name" value="ACETOLACTATE SYNTHASE SMALL SUBUNIT 1, CHLOROPLASTIC"/>
    <property type="match status" value="1"/>
</dbReference>
<evidence type="ECO:0000256" key="2">
    <source>
        <dbReference type="ARBA" id="ARBA00005025"/>
    </source>
</evidence>
<dbReference type="SUPFAM" id="SSF55021">
    <property type="entry name" value="ACT-like"/>
    <property type="match status" value="2"/>
</dbReference>
<dbReference type="NCBIfam" id="NF008864">
    <property type="entry name" value="PRK11895.1"/>
    <property type="match status" value="1"/>
</dbReference>
<organism evidence="8 9">
    <name type="scientific">Methanocaldococcus bathoardescens</name>
    <dbReference type="NCBI Taxonomy" id="1301915"/>
    <lineage>
        <taxon>Archaea</taxon>
        <taxon>Methanobacteriati</taxon>
        <taxon>Methanobacteriota</taxon>
        <taxon>Methanomada group</taxon>
        <taxon>Methanococci</taxon>
        <taxon>Methanococcales</taxon>
        <taxon>Methanocaldococcaceae</taxon>
        <taxon>Methanocaldococcus</taxon>
    </lineage>
</organism>
<dbReference type="HOGENOM" id="CLU_055003_1_3_2"/>
<dbReference type="Proteomes" id="UP000028781">
    <property type="component" value="Chromosome"/>
</dbReference>
<dbReference type="OrthoDB" id="85792at2157"/>
<dbReference type="PROSITE" id="PS51671">
    <property type="entry name" value="ACT"/>
    <property type="match status" value="1"/>
</dbReference>
<protein>
    <recommendedName>
        <fullName evidence="6">Acetolactate synthase small subunit</fullName>
        <shortName evidence="6">AHAS</shortName>
        <shortName evidence="6">ALS</shortName>
        <ecNumber evidence="6">2.2.1.6</ecNumber>
    </recommendedName>
    <alternativeName>
        <fullName evidence="6">Acetohydroxy-acid synthase small subunit</fullName>
    </alternativeName>
</protein>
<comment type="pathway">
    <text evidence="2 6">Amino-acid biosynthesis; L-valine biosynthesis; L-valine from pyruvate: step 1/4.</text>
</comment>
<dbReference type="InterPro" id="IPR002912">
    <property type="entry name" value="ACT_dom"/>
</dbReference>
<evidence type="ECO:0000256" key="4">
    <source>
        <dbReference type="ARBA" id="ARBA00022605"/>
    </source>
</evidence>
<evidence type="ECO:0000313" key="8">
    <source>
        <dbReference type="EMBL" id="AIJ06482.1"/>
    </source>
</evidence>
<comment type="similarity">
    <text evidence="3 6">Belongs to the acetolactate synthase small subunit family.</text>
</comment>
<dbReference type="UniPathway" id="UPA00047">
    <property type="reaction ID" value="UER00055"/>
</dbReference>
<dbReference type="InterPro" id="IPR027271">
    <property type="entry name" value="Acetolactate_synth/TF_NikR_C"/>
</dbReference>
<dbReference type="EMBL" id="CP009149">
    <property type="protein sequence ID" value="AIJ06482.1"/>
    <property type="molecule type" value="Genomic_DNA"/>
</dbReference>
<dbReference type="EC" id="2.2.1.6" evidence="6"/>
<evidence type="ECO:0000256" key="1">
    <source>
        <dbReference type="ARBA" id="ARBA00004974"/>
    </source>
</evidence>
<dbReference type="GO" id="GO:0003984">
    <property type="term" value="F:acetolactate synthase activity"/>
    <property type="evidence" value="ECO:0007669"/>
    <property type="project" value="UniProtKB-UniRule"/>
</dbReference>
<dbReference type="Pfam" id="PF10369">
    <property type="entry name" value="ALS_ss_C"/>
    <property type="match status" value="1"/>
</dbReference>
<dbReference type="UniPathway" id="UPA00049">
    <property type="reaction ID" value="UER00059"/>
</dbReference>
<reference evidence="8 9" key="1">
    <citation type="journal article" date="2015" name="Int. J. Syst. Evol. Microbiol.">
        <title>M ethanocaldococcus bathoardescens sp. nov., a hyperthermophilic methanogen isolated from a volcanically active deep-sea hydrothermal vent.</title>
        <authorList>
            <person name="Stewart L.C."/>
            <person name="Jung J.H."/>
            <person name="Kim Y.T."/>
            <person name="Kwon S.W."/>
            <person name="Park C.S."/>
            <person name="Holden J.F."/>
        </authorList>
    </citation>
    <scope>NUCLEOTIDE SEQUENCE [LARGE SCALE GENOMIC DNA]</scope>
    <source>
        <strain evidence="8 9">JH146</strain>
    </source>
</reference>
<dbReference type="InterPro" id="IPR019455">
    <property type="entry name" value="Acetolactate_synth_ssu_C"/>
</dbReference>
<dbReference type="InterPro" id="IPR039557">
    <property type="entry name" value="AHAS_ACT"/>
</dbReference>
<dbReference type="AlphaFoldDB" id="A0A076LHS0"/>
<dbReference type="InterPro" id="IPR054480">
    <property type="entry name" value="AHAS_small-like_ACT"/>
</dbReference>
<dbReference type="InterPro" id="IPR004789">
    <property type="entry name" value="Acetalactate_synth_ssu"/>
</dbReference>
<dbReference type="GO" id="GO:0009099">
    <property type="term" value="P:L-valine biosynthetic process"/>
    <property type="evidence" value="ECO:0007669"/>
    <property type="project" value="UniProtKB-UniRule"/>
</dbReference>
<keyword evidence="5 6" id="KW-0100">Branched-chain amino acid biosynthesis</keyword>
<evidence type="ECO:0000259" key="7">
    <source>
        <dbReference type="PROSITE" id="PS51671"/>
    </source>
</evidence>
<comment type="subunit">
    <text evidence="6">Dimer of large and small chains.</text>
</comment>
<dbReference type="RefSeq" id="WP_048202548.1">
    <property type="nucleotide sequence ID" value="NZ_CP009149.1"/>
</dbReference>
<dbReference type="InterPro" id="IPR045865">
    <property type="entry name" value="ACT-like_dom_sf"/>
</dbReference>
<dbReference type="PANTHER" id="PTHR30239">
    <property type="entry name" value="ACETOLACTATE SYNTHASE SMALL SUBUNIT"/>
    <property type="match status" value="1"/>
</dbReference>
<dbReference type="CDD" id="cd04878">
    <property type="entry name" value="ACT_AHAS"/>
    <property type="match status" value="1"/>
</dbReference>
<dbReference type="Gene3D" id="3.30.70.1150">
    <property type="entry name" value="ACT-like. Chain A, domain 2"/>
    <property type="match status" value="1"/>
</dbReference>
<dbReference type="KEGG" id="mjh:JH146_1640"/>
<dbReference type="FunFam" id="3.30.70.260:FF:000001">
    <property type="entry name" value="Acetolactate synthase, small subunit"/>
    <property type="match status" value="1"/>
</dbReference>
<dbReference type="Pfam" id="PF22629">
    <property type="entry name" value="ACT_AHAS_ss"/>
    <property type="match status" value="1"/>
</dbReference>
<dbReference type="GO" id="GO:0009097">
    <property type="term" value="P:isoleucine biosynthetic process"/>
    <property type="evidence" value="ECO:0007669"/>
    <property type="project" value="UniProtKB-UniRule"/>
</dbReference>
<evidence type="ECO:0000256" key="3">
    <source>
        <dbReference type="ARBA" id="ARBA00006341"/>
    </source>
</evidence>
<accession>A0A076LHS0</accession>
<keyword evidence="4 6" id="KW-0028">Amino-acid biosynthesis</keyword>
<evidence type="ECO:0000313" key="9">
    <source>
        <dbReference type="Proteomes" id="UP000028781"/>
    </source>
</evidence>
<keyword evidence="9" id="KW-1185">Reference proteome</keyword>
<keyword evidence="6" id="KW-0808">Transferase</keyword>
<dbReference type="NCBIfam" id="TIGR00119">
    <property type="entry name" value="acolac_sm"/>
    <property type="match status" value="1"/>
</dbReference>
<dbReference type="GeneID" id="24892278"/>
<comment type="pathway">
    <text evidence="1 6">Amino-acid biosynthesis; L-isoleucine biosynthesis; L-isoleucine from 2-oxobutanoate: step 1/4.</text>
</comment>
<dbReference type="FunFam" id="3.30.70.1150:FF:000001">
    <property type="entry name" value="Acetolactate synthase small subunit"/>
    <property type="match status" value="1"/>
</dbReference>
<name>A0A076LHS0_9EURY</name>
<sequence length="168" mass="18600">MEHRHVISALVLNKPGVLQRISGLFTRRGFNISSITVGITENPQISRVTIVVNGDDKILEQVIKQLNKLIDVIKVSELEEKKSVQRELCLIKIYAPTESAKSQVIQYTSIFRGNVVDLSPESLIVEITGSEDKINAFIELVKPLGIKEMARTGITALARGPKVLKPKS</sequence>
<dbReference type="Gene3D" id="3.30.70.260">
    <property type="match status" value="1"/>
</dbReference>
<feature type="domain" description="ACT" evidence="7">
    <location>
        <begin position="6"/>
        <end position="80"/>
    </location>
</feature>
<evidence type="ECO:0000256" key="5">
    <source>
        <dbReference type="ARBA" id="ARBA00023304"/>
    </source>
</evidence>
<dbReference type="STRING" id="1301915.JH146_1640"/>
<comment type="catalytic activity">
    <reaction evidence="6">
        <text>2 pyruvate + H(+) = (2S)-2-acetolactate + CO2</text>
        <dbReference type="Rhea" id="RHEA:25249"/>
        <dbReference type="ChEBI" id="CHEBI:15361"/>
        <dbReference type="ChEBI" id="CHEBI:15378"/>
        <dbReference type="ChEBI" id="CHEBI:16526"/>
        <dbReference type="ChEBI" id="CHEBI:58476"/>
        <dbReference type="EC" id="2.2.1.6"/>
    </reaction>
</comment>
<dbReference type="GO" id="GO:1990610">
    <property type="term" value="F:acetolactate synthase regulator activity"/>
    <property type="evidence" value="ECO:0007669"/>
    <property type="project" value="UniProtKB-UniRule"/>
</dbReference>
<comment type="function">
    <text evidence="6">Catalyzes the conversion of 2 pyruvate molecules into acetolactate in the first common step of the biosynthetic pathway of the branched-amino acids such as leucine, isoleucine, and valine.</text>
</comment>